<reference evidence="2" key="1">
    <citation type="journal article" date="2023" name="G3 (Bethesda)">
        <title>A reference genome for the long-term kleptoplast-retaining sea slug Elysia crispata morphotype clarki.</title>
        <authorList>
            <person name="Eastman K.E."/>
            <person name="Pendleton A.L."/>
            <person name="Shaikh M.A."/>
            <person name="Suttiyut T."/>
            <person name="Ogas R."/>
            <person name="Tomko P."/>
            <person name="Gavelis G."/>
            <person name="Widhalm J.R."/>
            <person name="Wisecaver J.H."/>
        </authorList>
    </citation>
    <scope>NUCLEOTIDE SEQUENCE</scope>
    <source>
        <strain evidence="2">ECLA1</strain>
    </source>
</reference>
<dbReference type="Proteomes" id="UP001283361">
    <property type="component" value="Unassembled WGS sequence"/>
</dbReference>
<name>A0AAE0ZU50_9GAST</name>
<dbReference type="AlphaFoldDB" id="A0AAE0ZU50"/>
<feature type="compositionally biased region" description="Basic and acidic residues" evidence="1">
    <location>
        <begin position="40"/>
        <end position="53"/>
    </location>
</feature>
<sequence>MISGVLFPDLRFVFSRGRGKKANQRSQRLLYNTRQAQHVQDSKGKTESRKTKQNAERIIELVNNLIGLKTFQYLTSATYFRASLPSAPIGKNYEAVGPTPSGRTNKQTAWIPEVRQDLAVDSIPHRQIYT</sequence>
<accession>A0AAE0ZU50</accession>
<evidence type="ECO:0000313" key="2">
    <source>
        <dbReference type="EMBL" id="KAK3775465.1"/>
    </source>
</evidence>
<feature type="compositionally biased region" description="Polar residues" evidence="1">
    <location>
        <begin position="24"/>
        <end position="39"/>
    </location>
</feature>
<evidence type="ECO:0000256" key="1">
    <source>
        <dbReference type="SAM" id="MobiDB-lite"/>
    </source>
</evidence>
<proteinExistence type="predicted"/>
<gene>
    <name evidence="2" type="ORF">RRG08_015311</name>
</gene>
<organism evidence="2 3">
    <name type="scientific">Elysia crispata</name>
    <name type="common">lettuce slug</name>
    <dbReference type="NCBI Taxonomy" id="231223"/>
    <lineage>
        <taxon>Eukaryota</taxon>
        <taxon>Metazoa</taxon>
        <taxon>Spiralia</taxon>
        <taxon>Lophotrochozoa</taxon>
        <taxon>Mollusca</taxon>
        <taxon>Gastropoda</taxon>
        <taxon>Heterobranchia</taxon>
        <taxon>Euthyneura</taxon>
        <taxon>Panpulmonata</taxon>
        <taxon>Sacoglossa</taxon>
        <taxon>Placobranchoidea</taxon>
        <taxon>Plakobranchidae</taxon>
        <taxon>Elysia</taxon>
    </lineage>
</organism>
<protein>
    <submittedName>
        <fullName evidence="2">Uncharacterized protein</fullName>
    </submittedName>
</protein>
<comment type="caution">
    <text evidence="2">The sequence shown here is derived from an EMBL/GenBank/DDBJ whole genome shotgun (WGS) entry which is preliminary data.</text>
</comment>
<evidence type="ECO:0000313" key="3">
    <source>
        <dbReference type="Proteomes" id="UP001283361"/>
    </source>
</evidence>
<feature type="region of interest" description="Disordered" evidence="1">
    <location>
        <begin position="24"/>
        <end position="53"/>
    </location>
</feature>
<dbReference type="EMBL" id="JAWDGP010003317">
    <property type="protein sequence ID" value="KAK3775465.1"/>
    <property type="molecule type" value="Genomic_DNA"/>
</dbReference>
<keyword evidence="3" id="KW-1185">Reference proteome</keyword>